<dbReference type="AlphaFoldDB" id="A0AAD5S1V2"/>
<protein>
    <submittedName>
        <fullName evidence="2">Uncharacterized protein</fullName>
    </submittedName>
</protein>
<feature type="region of interest" description="Disordered" evidence="1">
    <location>
        <begin position="23"/>
        <end position="381"/>
    </location>
</feature>
<feature type="non-terminal residue" evidence="2">
    <location>
        <position position="721"/>
    </location>
</feature>
<keyword evidence="3" id="KW-1185">Reference proteome</keyword>
<evidence type="ECO:0000313" key="3">
    <source>
        <dbReference type="Proteomes" id="UP001212841"/>
    </source>
</evidence>
<proteinExistence type="predicted"/>
<feature type="compositionally biased region" description="Low complexity" evidence="1">
    <location>
        <begin position="167"/>
        <end position="183"/>
    </location>
</feature>
<evidence type="ECO:0000313" key="2">
    <source>
        <dbReference type="EMBL" id="KAJ3031404.1"/>
    </source>
</evidence>
<feature type="compositionally biased region" description="Basic and acidic residues" evidence="1">
    <location>
        <begin position="493"/>
        <end position="505"/>
    </location>
</feature>
<feature type="non-terminal residue" evidence="2">
    <location>
        <position position="1"/>
    </location>
</feature>
<evidence type="ECO:0000256" key="1">
    <source>
        <dbReference type="SAM" id="MobiDB-lite"/>
    </source>
</evidence>
<organism evidence="2 3">
    <name type="scientific">Rhizophlyctis rosea</name>
    <dbReference type="NCBI Taxonomy" id="64517"/>
    <lineage>
        <taxon>Eukaryota</taxon>
        <taxon>Fungi</taxon>
        <taxon>Fungi incertae sedis</taxon>
        <taxon>Chytridiomycota</taxon>
        <taxon>Chytridiomycota incertae sedis</taxon>
        <taxon>Chytridiomycetes</taxon>
        <taxon>Rhizophlyctidales</taxon>
        <taxon>Rhizophlyctidaceae</taxon>
        <taxon>Rhizophlyctis</taxon>
    </lineage>
</organism>
<feature type="compositionally biased region" description="Polar residues" evidence="1">
    <location>
        <begin position="532"/>
        <end position="554"/>
    </location>
</feature>
<feature type="compositionally biased region" description="Basic and acidic residues" evidence="1">
    <location>
        <begin position="109"/>
        <end position="118"/>
    </location>
</feature>
<dbReference type="Proteomes" id="UP001212841">
    <property type="component" value="Unassembled WGS sequence"/>
</dbReference>
<reference evidence="2" key="1">
    <citation type="submission" date="2020-05" db="EMBL/GenBank/DDBJ databases">
        <title>Phylogenomic resolution of chytrid fungi.</title>
        <authorList>
            <person name="Stajich J.E."/>
            <person name="Amses K."/>
            <person name="Simmons R."/>
            <person name="Seto K."/>
            <person name="Myers J."/>
            <person name="Bonds A."/>
            <person name="Quandt C.A."/>
            <person name="Barry K."/>
            <person name="Liu P."/>
            <person name="Grigoriev I."/>
            <person name="Longcore J.E."/>
            <person name="James T.Y."/>
        </authorList>
    </citation>
    <scope>NUCLEOTIDE SEQUENCE</scope>
    <source>
        <strain evidence="2">JEL0318</strain>
    </source>
</reference>
<accession>A0AAD5S1V2</accession>
<feature type="compositionally biased region" description="Low complexity" evidence="1">
    <location>
        <begin position="258"/>
        <end position="271"/>
    </location>
</feature>
<feature type="compositionally biased region" description="Gly residues" evidence="1">
    <location>
        <begin position="126"/>
        <end position="137"/>
    </location>
</feature>
<dbReference type="EMBL" id="JADGJD010002562">
    <property type="protein sequence ID" value="KAJ3031404.1"/>
    <property type="molecule type" value="Genomic_DNA"/>
</dbReference>
<feature type="region of interest" description="Disordered" evidence="1">
    <location>
        <begin position="493"/>
        <end position="516"/>
    </location>
</feature>
<feature type="compositionally biased region" description="Polar residues" evidence="1">
    <location>
        <begin position="596"/>
        <end position="606"/>
    </location>
</feature>
<feature type="region of interest" description="Disordered" evidence="1">
    <location>
        <begin position="649"/>
        <end position="699"/>
    </location>
</feature>
<feature type="compositionally biased region" description="Basic and acidic residues" evidence="1">
    <location>
        <begin position="355"/>
        <end position="378"/>
    </location>
</feature>
<feature type="compositionally biased region" description="Low complexity" evidence="1">
    <location>
        <begin position="232"/>
        <end position="251"/>
    </location>
</feature>
<gene>
    <name evidence="2" type="ORF">HK097_005464</name>
</gene>
<feature type="compositionally biased region" description="Acidic residues" evidence="1">
    <location>
        <begin position="31"/>
        <end position="46"/>
    </location>
</feature>
<feature type="compositionally biased region" description="Acidic residues" evidence="1">
    <location>
        <begin position="279"/>
        <end position="291"/>
    </location>
</feature>
<sequence length="721" mass="78039">EEEGEEVLINEDVVTQFTQRFMSQKHRTDDETAENLEWMAEEDEDEERQRRGGEEWSYNPMAVDRDEGLREQAGVVSDGPQEEDAREEGREELGAAIYDVPPSSPFRPSPEKRGDWRSGQRAGTPTRGGRGVDGGGPAFSSPSSSQRTPYSLLTQRRFVLPKTATPSGSNVTSSQNNSQQGVTPVLTQNTRWIIPRTPTRNTPSDVVGEGSRNTTPRVKLFPVASPLPFPLPSSSLPPGSSSPPDGDSKSPTSHFGTPLGSQSSLSNSSPSRRPPVIFPDDDDDELVEDQEGGPSSPTRSPPGPSWRIPQVDGAGDLPEMPAPKRRKVRFDDGGGLWDFEDVPGNGGGSGSGLRRQREWFGGESGESSRDSSPSKRSTDAALAGYRRAKEFRHVDDSTDSALRRVSSGRVAKVGSGTKPLGTFEGVEVESRRDRIVVDVGTPSKSKGFRIVGGGNSPRKQPEWERTAGYFEKWGRVEGEAEGRNESFVEKLRRESGDAATKDGVADKSVGVRKQRAVQEDAVNDAYVIDSDPWSSNDSPITMPSDTPTAASLQATPLDIPNVQCISIPRPRTTDRGHKRVSAPLPQRKRSDRDSSASETATLSEPQPVNIPTVEIPPELLEPVVVEGPPKKPPNRLGIFPKFRFRSPAPKSVEDLDGPAPIAVEDDDVPLPEPVENHDVASVDGDDDSEISSPVYVPGGAGFVVPSSPVLGRERVEDEEGM</sequence>
<name>A0AAD5S1V2_9FUNG</name>
<feature type="region of interest" description="Disordered" evidence="1">
    <location>
        <begin position="394"/>
        <end position="421"/>
    </location>
</feature>
<comment type="caution">
    <text evidence="2">The sequence shown here is derived from an EMBL/GenBank/DDBJ whole genome shotgun (WGS) entry which is preliminary data.</text>
</comment>
<feature type="region of interest" description="Disordered" evidence="1">
    <location>
        <begin position="528"/>
        <end position="614"/>
    </location>
</feature>